<dbReference type="Pfam" id="PF12625">
    <property type="entry name" value="Arabinose_bd"/>
    <property type="match status" value="1"/>
</dbReference>
<keyword evidence="6" id="KW-1185">Reference proteome</keyword>
<dbReference type="Proteomes" id="UP000195440">
    <property type="component" value="Unassembled WGS sequence"/>
</dbReference>
<dbReference type="GO" id="GO:0003700">
    <property type="term" value="F:DNA-binding transcription factor activity"/>
    <property type="evidence" value="ECO:0007669"/>
    <property type="project" value="InterPro"/>
</dbReference>
<dbReference type="SMART" id="SM00342">
    <property type="entry name" value="HTH_ARAC"/>
    <property type="match status" value="1"/>
</dbReference>
<dbReference type="GO" id="GO:0005829">
    <property type="term" value="C:cytosol"/>
    <property type="evidence" value="ECO:0007669"/>
    <property type="project" value="TreeGrafter"/>
</dbReference>
<dbReference type="OrthoDB" id="5582699at2"/>
<evidence type="ECO:0000313" key="6">
    <source>
        <dbReference type="Proteomes" id="UP000195440"/>
    </source>
</evidence>
<dbReference type="InterPro" id="IPR018060">
    <property type="entry name" value="HTH_AraC"/>
</dbReference>
<evidence type="ECO:0000259" key="4">
    <source>
        <dbReference type="PROSITE" id="PS01124"/>
    </source>
</evidence>
<dbReference type="Pfam" id="PF12833">
    <property type="entry name" value="HTH_18"/>
    <property type="match status" value="1"/>
</dbReference>
<dbReference type="InterPro" id="IPR032687">
    <property type="entry name" value="AraC-type_N"/>
</dbReference>
<evidence type="ECO:0000313" key="5">
    <source>
        <dbReference type="EMBL" id="OUM71564.1"/>
    </source>
</evidence>
<dbReference type="RefSeq" id="WP_087273096.1">
    <property type="nucleotide sequence ID" value="NZ_JBJGBV010000002.1"/>
</dbReference>
<sequence>MQSISLTFARALASALCTGDERMRSIAVEFEKEAASCAATHLPMSELCRFFDQTQLRSGNEDLGLLAYQKAHPGHLGVLGYAIMSSPTLGDAMTRMVEHHSMIGTGFCMFLDSSATTLRIAGLSADTQSDILPRAFVDAVAAITLGLLHWLTPSVLIRPVRAEFTYEKPRDTRQLEQLFGPDLRFSCVVNAMTFQRSDADFAVATFDPSLQQLHDNYLKRRQDELPTDSTVVKIKRAILQHLNQAKPIGMADIAQTLGMSTHQLIRTLEKDEQSFQKLVDIVKKQHSHQLLMNTTLSLKQVSYNIGFKHPSAFNKACERWFGMSPGSYRSSKQL</sequence>
<dbReference type="PANTHER" id="PTHR47894:SF1">
    <property type="entry name" value="HTH-TYPE TRANSCRIPTIONAL REGULATOR VQSM"/>
    <property type="match status" value="1"/>
</dbReference>
<dbReference type="GO" id="GO:0000976">
    <property type="term" value="F:transcription cis-regulatory region binding"/>
    <property type="evidence" value="ECO:0007669"/>
    <property type="project" value="TreeGrafter"/>
</dbReference>
<organism evidence="5 6">
    <name type="scientific">Pseudomonas caspiana</name>
    <dbReference type="NCBI Taxonomy" id="1451454"/>
    <lineage>
        <taxon>Bacteria</taxon>
        <taxon>Pseudomonadati</taxon>
        <taxon>Pseudomonadota</taxon>
        <taxon>Gammaproteobacteria</taxon>
        <taxon>Pseudomonadales</taxon>
        <taxon>Pseudomonadaceae</taxon>
        <taxon>Pseudomonas</taxon>
    </lineage>
</organism>
<protein>
    <recommendedName>
        <fullName evidence="4">HTH araC/xylS-type domain-containing protein</fullName>
    </recommendedName>
</protein>
<dbReference type="PROSITE" id="PS01124">
    <property type="entry name" value="HTH_ARAC_FAMILY_2"/>
    <property type="match status" value="1"/>
</dbReference>
<proteinExistence type="predicted"/>
<gene>
    <name evidence="5" type="ORF">AUC60_22490</name>
</gene>
<keyword evidence="1" id="KW-0805">Transcription regulation</keyword>
<evidence type="ECO:0000256" key="1">
    <source>
        <dbReference type="ARBA" id="ARBA00023015"/>
    </source>
</evidence>
<keyword evidence="2" id="KW-0238">DNA-binding</keyword>
<feature type="domain" description="HTH araC/xylS-type" evidence="4">
    <location>
        <begin position="232"/>
        <end position="331"/>
    </location>
</feature>
<dbReference type="AlphaFoldDB" id="A0A1Y3P448"/>
<name>A0A1Y3P448_9PSED</name>
<keyword evidence="3" id="KW-0804">Transcription</keyword>
<dbReference type="SUPFAM" id="SSF46689">
    <property type="entry name" value="Homeodomain-like"/>
    <property type="match status" value="1"/>
</dbReference>
<evidence type="ECO:0000256" key="2">
    <source>
        <dbReference type="ARBA" id="ARBA00023125"/>
    </source>
</evidence>
<dbReference type="PANTHER" id="PTHR47894">
    <property type="entry name" value="HTH-TYPE TRANSCRIPTIONAL REGULATOR GADX"/>
    <property type="match status" value="1"/>
</dbReference>
<dbReference type="InterPro" id="IPR009057">
    <property type="entry name" value="Homeodomain-like_sf"/>
</dbReference>
<reference evidence="5 6" key="1">
    <citation type="journal article" date="2017" name="Syst. Appl. Microbiol.">
        <title>Pseudomonas caspiana sp. nov., a citrus pathogen in the Pseudomonas syringae phylogenetic group.</title>
        <authorList>
            <person name="Busquets A."/>
            <person name="Gomila M."/>
            <person name="Beiki F."/>
            <person name="Mulet M."/>
            <person name="Rahimian H."/>
            <person name="Garcia-Valdes E."/>
            <person name="Lalucat J."/>
        </authorList>
    </citation>
    <scope>NUCLEOTIDE SEQUENCE [LARGE SCALE GENOMIC DNA]</scope>
    <source>
        <strain evidence="5 6">FBF102</strain>
    </source>
</reference>
<dbReference type="Gene3D" id="1.10.10.60">
    <property type="entry name" value="Homeodomain-like"/>
    <property type="match status" value="1"/>
</dbReference>
<evidence type="ECO:0000256" key="3">
    <source>
        <dbReference type="ARBA" id="ARBA00023163"/>
    </source>
</evidence>
<dbReference type="EMBL" id="LOHF01000025">
    <property type="protein sequence ID" value="OUM71564.1"/>
    <property type="molecule type" value="Genomic_DNA"/>
</dbReference>
<comment type="caution">
    <text evidence="5">The sequence shown here is derived from an EMBL/GenBank/DDBJ whole genome shotgun (WGS) entry which is preliminary data.</text>
</comment>
<accession>A0A1Y3P448</accession>